<protein>
    <submittedName>
        <fullName evidence="1">Uncharacterized protein</fullName>
    </submittedName>
</protein>
<dbReference type="EMBL" id="JARKIE010000162">
    <property type="protein sequence ID" value="KAJ7673462.1"/>
    <property type="molecule type" value="Genomic_DNA"/>
</dbReference>
<evidence type="ECO:0000313" key="2">
    <source>
        <dbReference type="Proteomes" id="UP001221757"/>
    </source>
</evidence>
<dbReference type="Proteomes" id="UP001221757">
    <property type="component" value="Unassembled WGS sequence"/>
</dbReference>
<organism evidence="1 2">
    <name type="scientific">Mycena rosella</name>
    <name type="common">Pink bonnet</name>
    <name type="synonym">Agaricus rosellus</name>
    <dbReference type="NCBI Taxonomy" id="1033263"/>
    <lineage>
        <taxon>Eukaryota</taxon>
        <taxon>Fungi</taxon>
        <taxon>Dikarya</taxon>
        <taxon>Basidiomycota</taxon>
        <taxon>Agaricomycotina</taxon>
        <taxon>Agaricomycetes</taxon>
        <taxon>Agaricomycetidae</taxon>
        <taxon>Agaricales</taxon>
        <taxon>Marasmiineae</taxon>
        <taxon>Mycenaceae</taxon>
        <taxon>Mycena</taxon>
    </lineage>
</organism>
<name>A0AAD7D165_MYCRO</name>
<keyword evidence="2" id="KW-1185">Reference proteome</keyword>
<reference evidence="1" key="1">
    <citation type="submission" date="2023-03" db="EMBL/GenBank/DDBJ databases">
        <title>Massive genome expansion in bonnet fungi (Mycena s.s.) driven by repeated elements and novel gene families across ecological guilds.</title>
        <authorList>
            <consortium name="Lawrence Berkeley National Laboratory"/>
            <person name="Harder C.B."/>
            <person name="Miyauchi S."/>
            <person name="Viragh M."/>
            <person name="Kuo A."/>
            <person name="Thoen E."/>
            <person name="Andreopoulos B."/>
            <person name="Lu D."/>
            <person name="Skrede I."/>
            <person name="Drula E."/>
            <person name="Henrissat B."/>
            <person name="Morin E."/>
            <person name="Kohler A."/>
            <person name="Barry K."/>
            <person name="LaButti K."/>
            <person name="Morin E."/>
            <person name="Salamov A."/>
            <person name="Lipzen A."/>
            <person name="Mereny Z."/>
            <person name="Hegedus B."/>
            <person name="Baldrian P."/>
            <person name="Stursova M."/>
            <person name="Weitz H."/>
            <person name="Taylor A."/>
            <person name="Grigoriev I.V."/>
            <person name="Nagy L.G."/>
            <person name="Martin F."/>
            <person name="Kauserud H."/>
        </authorList>
    </citation>
    <scope>NUCLEOTIDE SEQUENCE</scope>
    <source>
        <strain evidence="1">CBHHK067</strain>
    </source>
</reference>
<proteinExistence type="predicted"/>
<sequence>NHKDDKKGLHDVYENYFHEDIGSSVRFLDTSNTCYQCHGLGGARIISHLDKHRRFMQFVKDHKTKRILNHLEQNVLKGLFCLKTLAQMVLLVLFCMALMHPYTRQVRGEGTEILNILDLGPFHASVKAHIRKVIKNPNLLLSSSPDSYKLATLDGLPWSDSKAWSECVKLLLTLPDIKPLLLAGLTCTLSGWEHFTAEFEEGGLINQATSSEHEMAFMPLTNYANEGLLGMWCRFSRESLSSTVSHFTDRTMLHWNNTQQFMNTHLNIPQDEMFLRQEARRPDESGIEKKCQEELNAHKQMVVDGKRKCKEWFTYFSYSLATSHMYSQII</sequence>
<dbReference type="AlphaFoldDB" id="A0AAD7D165"/>
<evidence type="ECO:0000313" key="1">
    <source>
        <dbReference type="EMBL" id="KAJ7673462.1"/>
    </source>
</evidence>
<comment type="caution">
    <text evidence="1">The sequence shown here is derived from an EMBL/GenBank/DDBJ whole genome shotgun (WGS) entry which is preliminary data.</text>
</comment>
<gene>
    <name evidence="1" type="ORF">B0H17DRAFT_947197</name>
</gene>
<accession>A0AAD7D165</accession>
<feature type="non-terminal residue" evidence="1">
    <location>
        <position position="1"/>
    </location>
</feature>